<keyword evidence="4" id="KW-1185">Reference proteome</keyword>
<dbReference type="EMBL" id="LMTZ01000093">
    <property type="protein sequence ID" value="KST66878.1"/>
    <property type="molecule type" value="Genomic_DNA"/>
</dbReference>
<name>A0A0V7ZQZ5_9CYAN</name>
<dbReference type="AlphaFoldDB" id="A0A0V7ZQZ5"/>
<organism evidence="2 4">
    <name type="scientific">Mastigocoleus testarum BC008</name>
    <dbReference type="NCBI Taxonomy" id="371196"/>
    <lineage>
        <taxon>Bacteria</taxon>
        <taxon>Bacillati</taxon>
        <taxon>Cyanobacteriota</taxon>
        <taxon>Cyanophyceae</taxon>
        <taxon>Nostocales</taxon>
        <taxon>Hapalosiphonaceae</taxon>
        <taxon>Mastigocoleus</taxon>
    </lineage>
</organism>
<protein>
    <recommendedName>
        <fullName evidence="1">SnoaL-like domain-containing protein</fullName>
    </recommendedName>
</protein>
<evidence type="ECO:0000313" key="2">
    <source>
        <dbReference type="EMBL" id="KST66878.1"/>
    </source>
</evidence>
<dbReference type="SUPFAM" id="SSF54427">
    <property type="entry name" value="NTF2-like"/>
    <property type="match status" value="1"/>
</dbReference>
<accession>A0A0V7ZQZ5</accession>
<proteinExistence type="predicted"/>
<dbReference type="Pfam" id="PF13577">
    <property type="entry name" value="SnoaL_4"/>
    <property type="match status" value="1"/>
</dbReference>
<reference evidence="2 4" key="1">
    <citation type="journal article" date="2015" name="Genome Announc.">
        <title>Draft Genome of the Euendolithic (true boring) Cyanobacterium Mastigocoleus testarum strain BC008.</title>
        <authorList>
            <person name="Guida B.S."/>
            <person name="Garcia-Pichel F."/>
        </authorList>
    </citation>
    <scope>NUCLEOTIDE SEQUENCE [LARGE SCALE GENOMIC DNA]</scope>
    <source>
        <strain evidence="2 4">BC008</strain>
    </source>
</reference>
<feature type="domain" description="SnoaL-like" evidence="1">
    <location>
        <begin position="3"/>
        <end position="80"/>
    </location>
</feature>
<dbReference type="Gene3D" id="3.10.450.50">
    <property type="match status" value="1"/>
</dbReference>
<sequence length="100" mass="11449">MSPEEIANTARGDLSGFEATQHLITDHQVKVEGESATCQAHVRAIHFLPNEDGDSIFEMGGYYTVHLIRDQCDWKIQRWKFRILWSSGNQDLFKLARATL</sequence>
<evidence type="ECO:0000259" key="1">
    <source>
        <dbReference type="Pfam" id="PF13577"/>
    </source>
</evidence>
<dbReference type="Proteomes" id="UP000053372">
    <property type="component" value="Unassembled WGS sequence"/>
</dbReference>
<dbReference type="InterPro" id="IPR037401">
    <property type="entry name" value="SnoaL-like"/>
</dbReference>
<dbReference type="EMBL" id="LMTZ01000002">
    <property type="protein sequence ID" value="KST70216.1"/>
    <property type="molecule type" value="Genomic_DNA"/>
</dbReference>
<evidence type="ECO:0000313" key="4">
    <source>
        <dbReference type="Proteomes" id="UP000053372"/>
    </source>
</evidence>
<gene>
    <name evidence="2" type="ORF">BC008_27205</name>
    <name evidence="3" type="ORF">BC008_36810</name>
</gene>
<comment type="caution">
    <text evidence="2">The sequence shown here is derived from an EMBL/GenBank/DDBJ whole genome shotgun (WGS) entry which is preliminary data.</text>
</comment>
<evidence type="ECO:0000313" key="3">
    <source>
        <dbReference type="EMBL" id="KST70216.1"/>
    </source>
</evidence>
<dbReference type="InterPro" id="IPR032710">
    <property type="entry name" value="NTF2-like_dom_sf"/>
</dbReference>